<name>A0A5J4YN95_PORPP</name>
<protein>
    <submittedName>
        <fullName evidence="2">Uncharacterized protein</fullName>
    </submittedName>
</protein>
<evidence type="ECO:0000313" key="3">
    <source>
        <dbReference type="Proteomes" id="UP000324585"/>
    </source>
</evidence>
<evidence type="ECO:0000256" key="1">
    <source>
        <dbReference type="SAM" id="MobiDB-lite"/>
    </source>
</evidence>
<feature type="region of interest" description="Disordered" evidence="1">
    <location>
        <begin position="29"/>
        <end position="64"/>
    </location>
</feature>
<organism evidence="2 3">
    <name type="scientific">Porphyridium purpureum</name>
    <name type="common">Red alga</name>
    <name type="synonym">Porphyridium cruentum</name>
    <dbReference type="NCBI Taxonomy" id="35688"/>
    <lineage>
        <taxon>Eukaryota</taxon>
        <taxon>Rhodophyta</taxon>
        <taxon>Bangiophyceae</taxon>
        <taxon>Porphyridiales</taxon>
        <taxon>Porphyridiaceae</taxon>
        <taxon>Porphyridium</taxon>
    </lineage>
</organism>
<gene>
    <name evidence="2" type="ORF">FVE85_3612</name>
</gene>
<comment type="caution">
    <text evidence="2">The sequence shown here is derived from an EMBL/GenBank/DDBJ whole genome shotgun (WGS) entry which is preliminary data.</text>
</comment>
<accession>A0A5J4YN95</accession>
<sequence length="236" mass="26873">MMSRLSSFAILSSRAYARLGAGRSLHTSDTVRGSMFEPSHFPPSPEELEARKKPKKPRRDPSHFPIIAGAQMWPDRQMSDSFWPTVDEGTDHEEIKGPFAAIQIGADCFRGVVMSWEEARELTAGCNRSFKRPKDTLKEAMEFCLAPHSRACTHFFAFRYGCGGARGFTTTQKLLHRSVVRIKSPYIEKKQFNNTTQALIFCEQAGTDDTDWHTLERSIRYLVRNPDPPTLEMVRK</sequence>
<reference evidence="3" key="1">
    <citation type="journal article" date="2019" name="Nat. Commun.">
        <title>Expansion of phycobilisome linker gene families in mesophilic red algae.</title>
        <authorList>
            <person name="Lee J."/>
            <person name="Kim D."/>
            <person name="Bhattacharya D."/>
            <person name="Yoon H.S."/>
        </authorList>
    </citation>
    <scope>NUCLEOTIDE SEQUENCE [LARGE SCALE GENOMIC DNA]</scope>
    <source>
        <strain evidence="3">CCMP 1328</strain>
    </source>
</reference>
<dbReference type="AlphaFoldDB" id="A0A5J4YN95"/>
<proteinExistence type="predicted"/>
<keyword evidence="3" id="KW-1185">Reference proteome</keyword>
<evidence type="ECO:0000313" key="2">
    <source>
        <dbReference type="EMBL" id="KAA8492174.1"/>
    </source>
</evidence>
<dbReference type="Proteomes" id="UP000324585">
    <property type="component" value="Unassembled WGS sequence"/>
</dbReference>
<dbReference type="EMBL" id="VRMN01000010">
    <property type="protein sequence ID" value="KAA8492174.1"/>
    <property type="molecule type" value="Genomic_DNA"/>
</dbReference>